<evidence type="ECO:0000313" key="3">
    <source>
        <dbReference type="Proteomes" id="UP000279446"/>
    </source>
</evidence>
<organism evidence="2 3">
    <name type="scientific">Paenibacillus anaericanus</name>
    <dbReference type="NCBI Taxonomy" id="170367"/>
    <lineage>
        <taxon>Bacteria</taxon>
        <taxon>Bacillati</taxon>
        <taxon>Bacillota</taxon>
        <taxon>Bacilli</taxon>
        <taxon>Bacillales</taxon>
        <taxon>Paenibacillaceae</taxon>
        <taxon>Paenibacillus</taxon>
    </lineage>
</organism>
<gene>
    <name evidence="2" type="ORF">EJP82_19395</name>
</gene>
<dbReference type="EMBL" id="RZNY01000017">
    <property type="protein sequence ID" value="RUT43863.1"/>
    <property type="molecule type" value="Genomic_DNA"/>
</dbReference>
<evidence type="ECO:0000259" key="1">
    <source>
        <dbReference type="Pfam" id="PF22790"/>
    </source>
</evidence>
<proteinExistence type="predicted"/>
<dbReference type="OrthoDB" id="1951946at2"/>
<name>A0A3S1BKP1_9BACL</name>
<dbReference type="RefSeq" id="WP_127193715.1">
    <property type="nucleotide sequence ID" value="NZ_RZNY01000017.1"/>
</dbReference>
<dbReference type="AlphaFoldDB" id="A0A3S1BKP1"/>
<keyword evidence="3" id="KW-1185">Reference proteome</keyword>
<protein>
    <submittedName>
        <fullName evidence="2">Polysaccharide deacetylase</fullName>
    </submittedName>
</protein>
<accession>A0A3S1BKP1</accession>
<dbReference type="Pfam" id="PF22790">
    <property type="entry name" value="YkoP"/>
    <property type="match status" value="1"/>
</dbReference>
<comment type="caution">
    <text evidence="2">The sequence shown here is derived from an EMBL/GenBank/DDBJ whole genome shotgun (WGS) entry which is preliminary data.</text>
</comment>
<dbReference type="Proteomes" id="UP000279446">
    <property type="component" value="Unassembled WGS sequence"/>
</dbReference>
<sequence length="199" mass="22725">MKTTSRYKRAIQGVWMGWERVFEWSTSLRSSYSGHFGICKMFVTKYHGKDILCEDGTIIQSGDWVGELHLDNHKILHMLQAKGANRVALSVARMARVSLREICAEVITDPQLSQVKALQGITLLHRGIIHGLGFEIHPLEGGKFRALTTSYLRILLSVFHPSSRERIDPHAEKLIPMRLVLSRDSLIDRFAEKQEEYVV</sequence>
<evidence type="ECO:0000313" key="2">
    <source>
        <dbReference type="EMBL" id="RUT43863.1"/>
    </source>
</evidence>
<reference evidence="2 3" key="1">
    <citation type="submission" date="2018-12" db="EMBL/GenBank/DDBJ databases">
        <authorList>
            <person name="Sun L."/>
            <person name="Chen Z."/>
        </authorList>
    </citation>
    <scope>NUCLEOTIDE SEQUENCE [LARGE SCALE GENOMIC DNA]</scope>
    <source>
        <strain evidence="2 3">DSM 15890</strain>
    </source>
</reference>
<dbReference type="InterPro" id="IPR054467">
    <property type="entry name" value="YkoP-like_dom"/>
</dbReference>
<feature type="domain" description="YkoP-like" evidence="1">
    <location>
        <begin position="8"/>
        <end position="189"/>
    </location>
</feature>